<dbReference type="PANTHER" id="PTHR30244:SF39">
    <property type="entry name" value="BLR3650 PROTEIN"/>
    <property type="match status" value="1"/>
</dbReference>
<dbReference type="CDD" id="cd00616">
    <property type="entry name" value="AHBA_syn"/>
    <property type="match status" value="1"/>
</dbReference>
<proteinExistence type="predicted"/>
<sequence>MSDPIPLAKPVLGQAEEDAVIAVLRSGHLSLGPRVPAFEEAFAVKVGAPFASAVSSGTAGLQLGLRAIGVKDGDEVVTSPLSFVASANVCVMERARPVFVDIDPVTLTIDPSAAAAAVTDRTTAILPVHIFGYPADMAALDKIGLPMVEDACEALGARYSDGAAVGSRSNPAVFGFYANKQITTGEGGMVTVGELSLKEQIDSERNQGRSADMAWLEHDRLGFNYRLSDIACAIGLAQLDRLDQMIADRQRVADLYYENLAPVEGLSLPCANQGEARRGWFVFVVQLPQGVDRDDTIRSLGKLGIQSKPYLPAIHLMAFYRERFGHTEGEFPVCESVAAQSVALPFFPEMTEGQVERVCAALREILGQT</sequence>
<dbReference type="GO" id="GO:0008483">
    <property type="term" value="F:transaminase activity"/>
    <property type="evidence" value="ECO:0007669"/>
    <property type="project" value="TreeGrafter"/>
</dbReference>
<dbReference type="InterPro" id="IPR015422">
    <property type="entry name" value="PyrdxlP-dep_Trfase_small"/>
</dbReference>
<organism evidence="1">
    <name type="scientific">freshwater metagenome</name>
    <dbReference type="NCBI Taxonomy" id="449393"/>
    <lineage>
        <taxon>unclassified sequences</taxon>
        <taxon>metagenomes</taxon>
        <taxon>ecological metagenomes</taxon>
    </lineage>
</organism>
<dbReference type="InterPro" id="IPR015421">
    <property type="entry name" value="PyrdxlP-dep_Trfase_major"/>
</dbReference>
<dbReference type="EMBL" id="CAESAN010000036">
    <property type="protein sequence ID" value="CAB4341154.1"/>
    <property type="molecule type" value="Genomic_DNA"/>
</dbReference>
<dbReference type="InterPro" id="IPR015424">
    <property type="entry name" value="PyrdxlP-dep_Trfase"/>
</dbReference>
<name>A0A6J5ZEM1_9ZZZZ</name>
<dbReference type="GO" id="GO:0030170">
    <property type="term" value="F:pyridoxal phosphate binding"/>
    <property type="evidence" value="ECO:0007669"/>
    <property type="project" value="TreeGrafter"/>
</dbReference>
<gene>
    <name evidence="1" type="ORF">UFOPK3547_00586</name>
</gene>
<dbReference type="Gene3D" id="3.90.1150.10">
    <property type="entry name" value="Aspartate Aminotransferase, domain 1"/>
    <property type="match status" value="1"/>
</dbReference>
<dbReference type="Gene3D" id="3.40.640.10">
    <property type="entry name" value="Type I PLP-dependent aspartate aminotransferase-like (Major domain)"/>
    <property type="match status" value="1"/>
</dbReference>
<protein>
    <submittedName>
        <fullName evidence="1">Unannotated protein</fullName>
    </submittedName>
</protein>
<reference evidence="1" key="1">
    <citation type="submission" date="2020-05" db="EMBL/GenBank/DDBJ databases">
        <authorList>
            <person name="Chiriac C."/>
            <person name="Salcher M."/>
            <person name="Ghai R."/>
            <person name="Kavagutti S V."/>
        </authorList>
    </citation>
    <scope>NUCLEOTIDE SEQUENCE</scope>
</reference>
<dbReference type="PANTHER" id="PTHR30244">
    <property type="entry name" value="TRANSAMINASE"/>
    <property type="match status" value="1"/>
</dbReference>
<accession>A0A6J5ZEM1</accession>
<dbReference type="SUPFAM" id="SSF53383">
    <property type="entry name" value="PLP-dependent transferases"/>
    <property type="match status" value="1"/>
</dbReference>
<dbReference type="InterPro" id="IPR000653">
    <property type="entry name" value="DegT/StrS_aminotransferase"/>
</dbReference>
<dbReference type="GO" id="GO:0000271">
    <property type="term" value="P:polysaccharide biosynthetic process"/>
    <property type="evidence" value="ECO:0007669"/>
    <property type="project" value="TreeGrafter"/>
</dbReference>
<dbReference type="PIRSF" id="PIRSF000390">
    <property type="entry name" value="PLP_StrS"/>
    <property type="match status" value="1"/>
</dbReference>
<dbReference type="AlphaFoldDB" id="A0A6J5ZEM1"/>
<dbReference type="Pfam" id="PF01041">
    <property type="entry name" value="DegT_DnrJ_EryC1"/>
    <property type="match status" value="1"/>
</dbReference>
<evidence type="ECO:0000313" key="1">
    <source>
        <dbReference type="EMBL" id="CAB4341154.1"/>
    </source>
</evidence>